<protein>
    <submittedName>
        <fullName evidence="1">Uncharacterized protein</fullName>
    </submittedName>
</protein>
<proteinExistence type="predicted"/>
<reference evidence="1 2" key="1">
    <citation type="submission" date="2015-09" db="EMBL/GenBank/DDBJ databases">
        <title>Trachymyrmex cornetzi WGS genome.</title>
        <authorList>
            <person name="Nygaard S."/>
            <person name="Hu H."/>
            <person name="Boomsma J."/>
            <person name="Zhang G."/>
        </authorList>
    </citation>
    <scope>NUCLEOTIDE SEQUENCE [LARGE SCALE GENOMIC DNA]</scope>
    <source>
        <strain evidence="1">Tcor2-1</strain>
        <tissue evidence="1">Whole body</tissue>
    </source>
</reference>
<evidence type="ECO:0000313" key="1">
    <source>
        <dbReference type="EMBL" id="KYN27615.1"/>
    </source>
</evidence>
<dbReference type="EMBL" id="KQ978899">
    <property type="protein sequence ID" value="KYN27615.1"/>
    <property type="molecule type" value="Genomic_DNA"/>
</dbReference>
<sequence>MTIDRNYCKIPVELKHSAGDGHSTRHLEGHSTENILQVAGIRMKGRLVQFLRIDNLLCGSIGWLFANSIRYKVRSFSSN</sequence>
<name>A0A151JMV3_9HYME</name>
<organism evidence="1 2">
    <name type="scientific">Trachymyrmex cornetzi</name>
    <dbReference type="NCBI Taxonomy" id="471704"/>
    <lineage>
        <taxon>Eukaryota</taxon>
        <taxon>Metazoa</taxon>
        <taxon>Ecdysozoa</taxon>
        <taxon>Arthropoda</taxon>
        <taxon>Hexapoda</taxon>
        <taxon>Insecta</taxon>
        <taxon>Pterygota</taxon>
        <taxon>Neoptera</taxon>
        <taxon>Endopterygota</taxon>
        <taxon>Hymenoptera</taxon>
        <taxon>Apocrita</taxon>
        <taxon>Aculeata</taxon>
        <taxon>Formicoidea</taxon>
        <taxon>Formicidae</taxon>
        <taxon>Myrmicinae</taxon>
        <taxon>Trachymyrmex</taxon>
    </lineage>
</organism>
<dbReference type="Proteomes" id="UP000078492">
    <property type="component" value="Unassembled WGS sequence"/>
</dbReference>
<evidence type="ECO:0000313" key="2">
    <source>
        <dbReference type="Proteomes" id="UP000078492"/>
    </source>
</evidence>
<keyword evidence="2" id="KW-1185">Reference proteome</keyword>
<gene>
    <name evidence="1" type="ORF">ALC57_03014</name>
</gene>
<dbReference type="AlphaFoldDB" id="A0A151JMV3"/>
<accession>A0A151JMV3</accession>